<dbReference type="AlphaFoldDB" id="A0A8J3DJT1"/>
<reference evidence="1" key="1">
    <citation type="journal article" date="2014" name="Int. J. Syst. Evol. Microbiol.">
        <title>Complete genome sequence of Corynebacterium casei LMG S-19264T (=DSM 44701T), isolated from a smear-ripened cheese.</title>
        <authorList>
            <consortium name="US DOE Joint Genome Institute (JGI-PGF)"/>
            <person name="Walter F."/>
            <person name="Albersmeier A."/>
            <person name="Kalinowski J."/>
            <person name="Ruckert C."/>
        </authorList>
    </citation>
    <scope>NUCLEOTIDE SEQUENCE</scope>
    <source>
        <strain evidence="1">KCTC 12870</strain>
    </source>
</reference>
<evidence type="ECO:0000313" key="1">
    <source>
        <dbReference type="EMBL" id="GHC07920.1"/>
    </source>
</evidence>
<name>A0A8J3DJT1_9BACT</name>
<proteinExistence type="predicted"/>
<keyword evidence="2" id="KW-1185">Reference proteome</keyword>
<sequence length="128" mass="14481">MGTHNHNTVLLAELKRLLALVITHFADTLFFESRHHLAIVNQRPISVDNTSIPPGVFPSDLNGAFNSPTKPSALRNNDIHKKHYGPKLTLVKYCNPILQESRLHQKSNIIGKEYMPKKSSYLARITQD</sequence>
<reference evidence="1" key="2">
    <citation type="submission" date="2020-09" db="EMBL/GenBank/DDBJ databases">
        <authorList>
            <person name="Sun Q."/>
            <person name="Kim S."/>
        </authorList>
    </citation>
    <scope>NUCLEOTIDE SEQUENCE</scope>
    <source>
        <strain evidence="1">KCTC 12870</strain>
    </source>
</reference>
<gene>
    <name evidence="1" type="ORF">GCM10007047_26430</name>
</gene>
<dbReference type="Proteomes" id="UP000642829">
    <property type="component" value="Unassembled WGS sequence"/>
</dbReference>
<evidence type="ECO:0000313" key="2">
    <source>
        <dbReference type="Proteomes" id="UP000642829"/>
    </source>
</evidence>
<accession>A0A8J3DJT1</accession>
<organism evidence="1 2">
    <name type="scientific">Cerasicoccus arenae</name>
    <dbReference type="NCBI Taxonomy" id="424488"/>
    <lineage>
        <taxon>Bacteria</taxon>
        <taxon>Pseudomonadati</taxon>
        <taxon>Verrucomicrobiota</taxon>
        <taxon>Opitutia</taxon>
        <taxon>Puniceicoccales</taxon>
        <taxon>Cerasicoccaceae</taxon>
        <taxon>Cerasicoccus</taxon>
    </lineage>
</organism>
<comment type="caution">
    <text evidence="1">The sequence shown here is derived from an EMBL/GenBank/DDBJ whole genome shotgun (WGS) entry which is preliminary data.</text>
</comment>
<dbReference type="EMBL" id="BMXG01000018">
    <property type="protein sequence ID" value="GHC07920.1"/>
    <property type="molecule type" value="Genomic_DNA"/>
</dbReference>
<protein>
    <submittedName>
        <fullName evidence="1">Uncharacterized protein</fullName>
    </submittedName>
</protein>